<gene>
    <name evidence="1" type="primary">eutC</name>
    <name evidence="1" type="ORF">GCM10023191_023200</name>
</gene>
<dbReference type="PIRSF" id="PIRSF001439">
    <property type="entry name" value="CryM"/>
    <property type="match status" value="1"/>
</dbReference>
<evidence type="ECO:0000313" key="1">
    <source>
        <dbReference type="EMBL" id="GAA4490676.1"/>
    </source>
</evidence>
<sequence>MLMPPTLLLTRTEIERLLPSDAYIDLMERAFARRADRETLPSRLAHLDSESGEFHIKASGLRDADSTVVAVKIGACFYDRPARLGLPSIVGVIALFSGDDGQPLALMESATVTRLRTAAATAVAARHLALHDAGTLALCGAGEQAAAHVDALLAVRPLRRILVWSRDQKRAAAFAADLADRYAVEASAVAEPGQAIRASQIVVTLTPAHEPYADRRDVAPGTFIAAVGSDAPDKQELHAELMKDSAVIVDVLHQCAEVGELHHAIEAGALTADDVRAELGEVITGVRPGRLSPEEIIVFDSTGTAVQDVAAAQAIYEAAREHSAGRPLPLWD</sequence>
<dbReference type="EMBL" id="BAABHF010000016">
    <property type="protein sequence ID" value="GAA4490676.1"/>
    <property type="molecule type" value="Genomic_DNA"/>
</dbReference>
<protein>
    <submittedName>
        <fullName evidence="1">Ectoine utilization protein EutC</fullName>
    </submittedName>
</protein>
<dbReference type="PANTHER" id="PTHR13812">
    <property type="entry name" value="KETIMINE REDUCTASE MU-CRYSTALLIN"/>
    <property type="match status" value="1"/>
</dbReference>
<evidence type="ECO:0000313" key="2">
    <source>
        <dbReference type="Proteomes" id="UP001500503"/>
    </source>
</evidence>
<keyword evidence="2" id="KW-1185">Reference proteome</keyword>
<dbReference type="PANTHER" id="PTHR13812:SF19">
    <property type="entry name" value="KETIMINE REDUCTASE MU-CRYSTALLIN"/>
    <property type="match status" value="1"/>
</dbReference>
<reference evidence="2" key="1">
    <citation type="journal article" date="2019" name="Int. J. Syst. Evol. Microbiol.">
        <title>The Global Catalogue of Microorganisms (GCM) 10K type strain sequencing project: providing services to taxonomists for standard genome sequencing and annotation.</title>
        <authorList>
            <consortium name="The Broad Institute Genomics Platform"/>
            <consortium name="The Broad Institute Genome Sequencing Center for Infectious Disease"/>
            <person name="Wu L."/>
            <person name="Ma J."/>
        </authorList>
    </citation>
    <scope>NUCLEOTIDE SEQUENCE [LARGE SCALE GENOMIC DNA]</scope>
    <source>
        <strain evidence="2">JCM 17933</strain>
    </source>
</reference>
<dbReference type="Gene3D" id="3.40.50.720">
    <property type="entry name" value="NAD(P)-binding Rossmann-like Domain"/>
    <property type="match status" value="1"/>
</dbReference>
<dbReference type="RefSeq" id="WP_345461448.1">
    <property type="nucleotide sequence ID" value="NZ_BAABHF010000016.1"/>
</dbReference>
<dbReference type="InterPro" id="IPR023401">
    <property type="entry name" value="ODC_N"/>
</dbReference>
<name>A0ABP8PPN8_9ACTN</name>
<accession>A0ABP8PPN8</accession>
<dbReference type="InterPro" id="IPR036291">
    <property type="entry name" value="NAD(P)-bd_dom_sf"/>
</dbReference>
<dbReference type="SUPFAM" id="SSF51735">
    <property type="entry name" value="NAD(P)-binding Rossmann-fold domains"/>
    <property type="match status" value="1"/>
</dbReference>
<comment type="caution">
    <text evidence="1">The sequence shown here is derived from an EMBL/GenBank/DDBJ whole genome shotgun (WGS) entry which is preliminary data.</text>
</comment>
<dbReference type="InterPro" id="IPR003462">
    <property type="entry name" value="ODC_Mu_crystall"/>
</dbReference>
<dbReference type="Gene3D" id="3.30.1780.10">
    <property type="entry name" value="ornithine cyclodeaminase, domain 1"/>
    <property type="match status" value="1"/>
</dbReference>
<dbReference type="Pfam" id="PF02423">
    <property type="entry name" value="OCD_Mu_crystall"/>
    <property type="match status" value="1"/>
</dbReference>
<organism evidence="1 2">
    <name type="scientific">Actinoallomurus oryzae</name>
    <dbReference type="NCBI Taxonomy" id="502180"/>
    <lineage>
        <taxon>Bacteria</taxon>
        <taxon>Bacillati</taxon>
        <taxon>Actinomycetota</taxon>
        <taxon>Actinomycetes</taxon>
        <taxon>Streptosporangiales</taxon>
        <taxon>Thermomonosporaceae</taxon>
        <taxon>Actinoallomurus</taxon>
    </lineage>
</organism>
<dbReference type="Proteomes" id="UP001500503">
    <property type="component" value="Unassembled WGS sequence"/>
</dbReference>
<proteinExistence type="predicted"/>